<dbReference type="InterPro" id="IPR001878">
    <property type="entry name" value="Znf_CCHC"/>
</dbReference>
<gene>
    <name evidence="4" type="ORF">OESDEN_21158</name>
</gene>
<keyword evidence="1" id="KW-0862">Zinc</keyword>
<keyword evidence="5" id="KW-1185">Reference proteome</keyword>
<evidence type="ECO:0000259" key="3">
    <source>
        <dbReference type="PROSITE" id="PS50158"/>
    </source>
</evidence>
<evidence type="ECO:0000256" key="2">
    <source>
        <dbReference type="SAM" id="MobiDB-lite"/>
    </source>
</evidence>
<sequence>MAGENEEDFMEETGEEEVRLKSIVNVVKDIKQQGDRSTDGNRRNDAASSKDEKMERTGVSDARDWRPSTLTSSVEPVVGTSQQMSLAMLNCIQSLSCVDPGVYRGGQNESFSEFIRRFKRKYGRVVTSNRALVEILGDDHLGGRAKSVFLSLPESVKRMGFEDVVEEMGRLLSEDSIAGRMRALAELRDVKIRPDQDVADFCVALEKLGRRANPEGRIEDRSLEFAQILLSNLKHWPEHVQLLSALHKVKPEKAYEEVKQLALSIELAKKLYEPETKRSARCYDWKHRWTYYKGGRDDAEYGDDEVSEQGSDFGSKCKRKQRLGKCEKRGDYVVAKAHDSWVAQEGRNTTTGTNNTRKCFNCCRYGHIARDCPQRSGPVNEVVEPKRQQDGKNIGSILESARSLGVRTAKITSLSQPLLGEKLQAWAKLTDMRVPAMLDTGSMISIIPVGPIAQARGKGYDVESLKLVEGREMVPVCDASGNLMKFLGAVKMEVELENGRKSLVAFHIADTCEKEVLLGTNSLRDLGIEVVIGKSSDVVPRLYSRKSERVDKFPYSREKGVAASNAIRACDGSNMNNKAQRSEE</sequence>
<keyword evidence="1" id="KW-0863">Zinc-finger</keyword>
<dbReference type="GO" id="GO:0005737">
    <property type="term" value="C:cytoplasm"/>
    <property type="evidence" value="ECO:0007669"/>
    <property type="project" value="UniProtKB-ARBA"/>
</dbReference>
<dbReference type="EMBL" id="KN606361">
    <property type="protein sequence ID" value="KHJ79202.1"/>
    <property type="molecule type" value="Genomic_DNA"/>
</dbReference>
<dbReference type="OrthoDB" id="5871317at2759"/>
<dbReference type="GO" id="GO:0003676">
    <property type="term" value="F:nucleic acid binding"/>
    <property type="evidence" value="ECO:0007669"/>
    <property type="project" value="InterPro"/>
</dbReference>
<feature type="region of interest" description="Disordered" evidence="2">
    <location>
        <begin position="29"/>
        <end position="73"/>
    </location>
</feature>
<dbReference type="GO" id="GO:0019899">
    <property type="term" value="F:enzyme binding"/>
    <property type="evidence" value="ECO:0007669"/>
    <property type="project" value="UniProtKB-ARBA"/>
</dbReference>
<organism evidence="4 5">
    <name type="scientific">Oesophagostomum dentatum</name>
    <name type="common">Nodular worm</name>
    <dbReference type="NCBI Taxonomy" id="61180"/>
    <lineage>
        <taxon>Eukaryota</taxon>
        <taxon>Metazoa</taxon>
        <taxon>Ecdysozoa</taxon>
        <taxon>Nematoda</taxon>
        <taxon>Chromadorea</taxon>
        <taxon>Rhabditida</taxon>
        <taxon>Rhabditina</taxon>
        <taxon>Rhabditomorpha</taxon>
        <taxon>Strongyloidea</taxon>
        <taxon>Strongylidae</taxon>
        <taxon>Oesophagostomum</taxon>
    </lineage>
</organism>
<feature type="domain" description="CCHC-type" evidence="3">
    <location>
        <begin position="357"/>
        <end position="374"/>
    </location>
</feature>
<accession>A0A0B1S6T8</accession>
<name>A0A0B1S6T8_OESDE</name>
<dbReference type="Proteomes" id="UP000053660">
    <property type="component" value="Unassembled WGS sequence"/>
</dbReference>
<keyword evidence="1" id="KW-0479">Metal-binding</keyword>
<dbReference type="Gene3D" id="4.10.60.10">
    <property type="entry name" value="Zinc finger, CCHC-type"/>
    <property type="match status" value="1"/>
</dbReference>
<dbReference type="InterPro" id="IPR036875">
    <property type="entry name" value="Znf_CCHC_sf"/>
</dbReference>
<evidence type="ECO:0000256" key="1">
    <source>
        <dbReference type="PROSITE-ProRule" id="PRU00047"/>
    </source>
</evidence>
<protein>
    <recommendedName>
        <fullName evidence="3">CCHC-type domain-containing protein</fullName>
    </recommendedName>
</protein>
<dbReference type="Pfam" id="PF00098">
    <property type="entry name" value="zf-CCHC"/>
    <property type="match status" value="1"/>
</dbReference>
<reference evidence="4 5" key="1">
    <citation type="submission" date="2014-03" db="EMBL/GenBank/DDBJ databases">
        <title>Draft genome of the hookworm Oesophagostomum dentatum.</title>
        <authorList>
            <person name="Mitreva M."/>
        </authorList>
    </citation>
    <scope>NUCLEOTIDE SEQUENCE [LARGE SCALE GENOMIC DNA]</scope>
    <source>
        <strain evidence="4 5">OD-Hann</strain>
    </source>
</reference>
<evidence type="ECO:0000313" key="5">
    <source>
        <dbReference type="Proteomes" id="UP000053660"/>
    </source>
</evidence>
<dbReference type="SUPFAM" id="SSF57756">
    <property type="entry name" value="Retrovirus zinc finger-like domains"/>
    <property type="match status" value="1"/>
</dbReference>
<evidence type="ECO:0000313" key="4">
    <source>
        <dbReference type="EMBL" id="KHJ79202.1"/>
    </source>
</evidence>
<dbReference type="AlphaFoldDB" id="A0A0B1S6T8"/>
<proteinExistence type="predicted"/>
<dbReference type="SMART" id="SM00343">
    <property type="entry name" value="ZnF_C2HC"/>
    <property type="match status" value="1"/>
</dbReference>
<dbReference type="PROSITE" id="PS50158">
    <property type="entry name" value="ZF_CCHC"/>
    <property type="match status" value="1"/>
</dbReference>
<feature type="compositionally biased region" description="Basic and acidic residues" evidence="2">
    <location>
        <begin position="29"/>
        <end position="66"/>
    </location>
</feature>
<dbReference type="GO" id="GO:0008270">
    <property type="term" value="F:zinc ion binding"/>
    <property type="evidence" value="ECO:0007669"/>
    <property type="project" value="UniProtKB-KW"/>
</dbReference>